<evidence type="ECO:0000313" key="3">
    <source>
        <dbReference type="Proteomes" id="UP000694920"/>
    </source>
</evidence>
<protein>
    <submittedName>
        <fullName evidence="4">Lymphoid-specific helicase</fullName>
    </submittedName>
</protein>
<dbReference type="KEGG" id="ccin:107268618"/>
<feature type="domain" description="Helicase ATP-binding" evidence="2">
    <location>
        <begin position="237"/>
        <end position="408"/>
    </location>
</feature>
<evidence type="ECO:0000256" key="1">
    <source>
        <dbReference type="SAM" id="MobiDB-lite"/>
    </source>
</evidence>
<dbReference type="GO" id="GO:0005524">
    <property type="term" value="F:ATP binding"/>
    <property type="evidence" value="ECO:0007669"/>
    <property type="project" value="InterPro"/>
</dbReference>
<dbReference type="GO" id="GO:0003682">
    <property type="term" value="F:chromatin binding"/>
    <property type="evidence" value="ECO:0007669"/>
    <property type="project" value="TreeGrafter"/>
</dbReference>
<keyword evidence="3" id="KW-1185">Reference proteome</keyword>
<gene>
    <name evidence="4" type="primary">LOC107268618</name>
</gene>
<organism evidence="3 4">
    <name type="scientific">Cephus cinctus</name>
    <name type="common">Wheat stem sawfly</name>
    <dbReference type="NCBI Taxonomy" id="211228"/>
    <lineage>
        <taxon>Eukaryota</taxon>
        <taxon>Metazoa</taxon>
        <taxon>Ecdysozoa</taxon>
        <taxon>Arthropoda</taxon>
        <taxon>Hexapoda</taxon>
        <taxon>Insecta</taxon>
        <taxon>Pterygota</taxon>
        <taxon>Neoptera</taxon>
        <taxon>Endopterygota</taxon>
        <taxon>Hymenoptera</taxon>
        <taxon>Cephoidea</taxon>
        <taxon>Cephidae</taxon>
        <taxon>Cephus</taxon>
    </lineage>
</organism>
<keyword evidence="4" id="KW-0547">Nucleotide-binding</keyword>
<dbReference type="GO" id="GO:0004386">
    <property type="term" value="F:helicase activity"/>
    <property type="evidence" value="ECO:0007669"/>
    <property type="project" value="UniProtKB-KW"/>
</dbReference>
<evidence type="ECO:0000259" key="2">
    <source>
        <dbReference type="PROSITE" id="PS51192"/>
    </source>
</evidence>
<evidence type="ECO:0000313" key="4">
    <source>
        <dbReference type="RefSeq" id="XP_015597060.1"/>
    </source>
</evidence>
<dbReference type="Gene3D" id="3.40.50.10810">
    <property type="entry name" value="Tandem AAA-ATPase domain"/>
    <property type="match status" value="1"/>
</dbReference>
<keyword evidence="4" id="KW-0347">Helicase</keyword>
<dbReference type="GO" id="GO:0005634">
    <property type="term" value="C:nucleus"/>
    <property type="evidence" value="ECO:0007669"/>
    <property type="project" value="TreeGrafter"/>
</dbReference>
<dbReference type="InterPro" id="IPR014001">
    <property type="entry name" value="Helicase_ATP-bd"/>
</dbReference>
<dbReference type="InterPro" id="IPR027417">
    <property type="entry name" value="P-loop_NTPase"/>
</dbReference>
<dbReference type="Pfam" id="PF00176">
    <property type="entry name" value="SNF2-rel_dom"/>
    <property type="match status" value="1"/>
</dbReference>
<dbReference type="RefSeq" id="XP_015597060.1">
    <property type="nucleotide sequence ID" value="XM_015741574.2"/>
</dbReference>
<reference evidence="4" key="1">
    <citation type="submission" date="2025-08" db="UniProtKB">
        <authorList>
            <consortium name="RefSeq"/>
        </authorList>
    </citation>
    <scope>IDENTIFICATION</scope>
</reference>
<dbReference type="InterPro" id="IPR000330">
    <property type="entry name" value="SNF2_N"/>
</dbReference>
<dbReference type="SMART" id="SM00487">
    <property type="entry name" value="DEXDc"/>
    <property type="match status" value="1"/>
</dbReference>
<feature type="compositionally biased region" description="Basic residues" evidence="1">
    <location>
        <begin position="148"/>
        <end position="157"/>
    </location>
</feature>
<feature type="region of interest" description="Disordered" evidence="1">
    <location>
        <begin position="1"/>
        <end position="21"/>
    </location>
</feature>
<dbReference type="GO" id="GO:0031508">
    <property type="term" value="P:pericentric heterochromatin formation"/>
    <property type="evidence" value="ECO:0007669"/>
    <property type="project" value="TreeGrafter"/>
</dbReference>
<dbReference type="GO" id="GO:0044027">
    <property type="term" value="P:negative regulation of gene expression via chromosomal CpG island methylation"/>
    <property type="evidence" value="ECO:0007669"/>
    <property type="project" value="TreeGrafter"/>
</dbReference>
<dbReference type="InterPro" id="IPR038718">
    <property type="entry name" value="SNF2-like_sf"/>
</dbReference>
<keyword evidence="4" id="KW-0378">Hydrolase</keyword>
<dbReference type="PANTHER" id="PTHR47161:SF1">
    <property type="entry name" value="LYMPHOID-SPECIFIC HELICASE"/>
    <property type="match status" value="1"/>
</dbReference>
<accession>A0AAJ7BZ16</accession>
<name>A0AAJ7BZ16_CEPCN</name>
<dbReference type="GO" id="GO:0005721">
    <property type="term" value="C:pericentric heterochromatin"/>
    <property type="evidence" value="ECO:0007669"/>
    <property type="project" value="TreeGrafter"/>
</dbReference>
<dbReference type="AlphaFoldDB" id="A0AAJ7BZ16"/>
<dbReference type="Proteomes" id="UP000694920">
    <property type="component" value="Unplaced"/>
</dbReference>
<dbReference type="GeneID" id="107268618"/>
<dbReference type="SUPFAM" id="SSF52540">
    <property type="entry name" value="P-loop containing nucleoside triphosphate hydrolases"/>
    <property type="match status" value="1"/>
</dbReference>
<dbReference type="GO" id="GO:0006346">
    <property type="term" value="P:DNA methylation-dependent constitutive heterochromatin formation"/>
    <property type="evidence" value="ECO:0007669"/>
    <property type="project" value="TreeGrafter"/>
</dbReference>
<sequence length="409" mass="47044">MHRQKEVPLSKESSNTIDSPEALDIVEDSGFGSTAGSFAEGSVKDESINTVSSNVKFKSIPMAEQKQKKKRQKVVDQLELENKRIGEKEYEDGLTEQRYKCLMHLLDRSQFYSNYLIKKFDESQPFVTSKKGKKHLPTVPDENTAPQKKSKTVKKNSQKYDIEKHIINDIKKKKATDKSKKSLNTNDITEELMSISENEMHNVKSQSETPDVASFAVPKYFNGVLRNYQIEGLQWLKVLYENGVNGILADEMGLGKTVQVIALFSHLIEKRQNGPYLIVAPLSTIPNWLMEFEKFAPKLSVVLFHGDSTERLAAQKKIRQKMRVDNSYYTQPIVLTTYEVPLMEIRFLQSQKWRYIVVDEGQRIKNYKCQLIKILKSLQSMNRLLLTGTPLQNNLSELWTLLNFLLPEN</sequence>
<dbReference type="PANTHER" id="PTHR47161">
    <property type="entry name" value="LYMPHOID-SPECIFIC HELICASE"/>
    <property type="match status" value="1"/>
</dbReference>
<dbReference type="PROSITE" id="PS51192">
    <property type="entry name" value="HELICASE_ATP_BIND_1"/>
    <property type="match status" value="1"/>
</dbReference>
<keyword evidence="4" id="KW-0067">ATP-binding</keyword>
<feature type="region of interest" description="Disordered" evidence="1">
    <location>
        <begin position="128"/>
        <end position="157"/>
    </location>
</feature>
<proteinExistence type="predicted"/>